<keyword evidence="2" id="KW-1185">Reference proteome</keyword>
<comment type="caution">
    <text evidence="1">The sequence shown here is derived from an EMBL/GenBank/DDBJ whole genome shotgun (WGS) entry which is preliminary data.</text>
</comment>
<evidence type="ECO:0000313" key="1">
    <source>
        <dbReference type="EMBL" id="MEK8034096.1"/>
    </source>
</evidence>
<dbReference type="Proteomes" id="UP001371218">
    <property type="component" value="Unassembled WGS sequence"/>
</dbReference>
<dbReference type="Pfam" id="PF07021">
    <property type="entry name" value="MetW"/>
    <property type="match status" value="1"/>
</dbReference>
<accession>A0ABU9BW95</accession>
<name>A0ABU9BW95_9BURK</name>
<dbReference type="NCBIfam" id="TIGR02081">
    <property type="entry name" value="metW"/>
    <property type="match status" value="1"/>
</dbReference>
<dbReference type="Gene3D" id="3.40.50.150">
    <property type="entry name" value="Vaccinia Virus protein VP39"/>
    <property type="match status" value="1"/>
</dbReference>
<dbReference type="RefSeq" id="WP_341428524.1">
    <property type="nucleotide sequence ID" value="NZ_JBBUTG010000025.1"/>
</dbReference>
<sequence length="194" mass="21942">MSERKDFEVIAQLVPQGARVLDLGCGTGELLAHLRDTRGCSGYGVELDDANLLACAKRGVNVIQLNLEEGLKLFEDRSFDVVLQLETLQHLRNAENMLRETARVGRIGIVSFPNFAHWPNRLSVLRGRMPVTRALPYEWYDTPNIRVGTYKDFEVLARKNGLQVIDSFGLQNGEVIRQWPNLMANVAVFKFERG</sequence>
<reference evidence="1 2" key="1">
    <citation type="submission" date="2024-04" db="EMBL/GenBank/DDBJ databases">
        <title>Novel species of the genus Ideonella isolated from streams.</title>
        <authorList>
            <person name="Lu H."/>
        </authorList>
    </citation>
    <scope>NUCLEOTIDE SEQUENCE [LARGE SCALE GENOMIC DNA]</scope>
    <source>
        <strain evidence="1 2">DXS29W</strain>
    </source>
</reference>
<dbReference type="InterPro" id="IPR029063">
    <property type="entry name" value="SAM-dependent_MTases_sf"/>
</dbReference>
<proteinExistence type="predicted"/>
<dbReference type="SUPFAM" id="SSF53335">
    <property type="entry name" value="S-adenosyl-L-methionine-dependent methyltransferases"/>
    <property type="match status" value="1"/>
</dbReference>
<gene>
    <name evidence="1" type="primary">metW</name>
    <name evidence="1" type="ORF">AACH06_25000</name>
</gene>
<organism evidence="1 2">
    <name type="scientific">Ideonella lacteola</name>
    <dbReference type="NCBI Taxonomy" id="2984193"/>
    <lineage>
        <taxon>Bacteria</taxon>
        <taxon>Pseudomonadati</taxon>
        <taxon>Pseudomonadota</taxon>
        <taxon>Betaproteobacteria</taxon>
        <taxon>Burkholderiales</taxon>
        <taxon>Sphaerotilaceae</taxon>
        <taxon>Ideonella</taxon>
    </lineage>
</organism>
<protein>
    <submittedName>
        <fullName evidence="1">Methionine biosynthesis protein MetW</fullName>
    </submittedName>
</protein>
<dbReference type="InterPro" id="IPR010743">
    <property type="entry name" value="Methionine_synth_MetW"/>
</dbReference>
<dbReference type="EMBL" id="JBBUTG010000025">
    <property type="protein sequence ID" value="MEK8034096.1"/>
    <property type="molecule type" value="Genomic_DNA"/>
</dbReference>
<evidence type="ECO:0000313" key="2">
    <source>
        <dbReference type="Proteomes" id="UP001371218"/>
    </source>
</evidence>
<dbReference type="CDD" id="cd02440">
    <property type="entry name" value="AdoMet_MTases"/>
    <property type="match status" value="1"/>
</dbReference>